<dbReference type="RefSeq" id="WP_003930170.1">
    <property type="nucleotide sequence ID" value="NZ_JH814689.1"/>
</dbReference>
<keyword evidence="2 4" id="KW-0238">DNA-binding</keyword>
<dbReference type="PROSITE" id="PS01081">
    <property type="entry name" value="HTH_TETR_1"/>
    <property type="match status" value="1"/>
</dbReference>
<keyword evidence="1" id="KW-0805">Transcription regulation</keyword>
<proteinExistence type="predicted"/>
<dbReference type="Proteomes" id="UP000006072">
    <property type="component" value="Unassembled WGS sequence"/>
</dbReference>
<dbReference type="EMBL" id="ALQA01000027">
    <property type="protein sequence ID" value="EJZ08825.1"/>
    <property type="molecule type" value="Genomic_DNA"/>
</dbReference>
<feature type="domain" description="HTH tetR-type" evidence="5">
    <location>
        <begin position="18"/>
        <end position="78"/>
    </location>
</feature>
<comment type="caution">
    <text evidence="6">The sequence shown here is derived from an EMBL/GenBank/DDBJ whole genome shotgun (WGS) entry which is preliminary data.</text>
</comment>
<evidence type="ECO:0000256" key="1">
    <source>
        <dbReference type="ARBA" id="ARBA00023015"/>
    </source>
</evidence>
<evidence type="ECO:0000256" key="4">
    <source>
        <dbReference type="PROSITE-ProRule" id="PRU00335"/>
    </source>
</evidence>
<dbReference type="PANTHER" id="PTHR30055">
    <property type="entry name" value="HTH-TYPE TRANSCRIPTIONAL REGULATOR RUTR"/>
    <property type="match status" value="1"/>
</dbReference>
<dbReference type="HOGENOM" id="CLU_069356_2_2_11"/>
<sequence length="216" mass="23369">MGDSWGEPALGLRERKKRRTRATLINAALGLCDRQGFDRTTVDQIAAIAEVSPRTFSRYFATKDAIVLALVDEVHARTAAELAAQPRYLTHLEALRRAYVAMAEATKRAPEHGLSAERLLQILRITGSSPTLRQAAVEYRASAVDQEVAARMGTTVDDRRVKILAAVWGALLLTALQDLNVQAGPGALVTVDDVIAAFQSTYSEFVGEIAGLGQPV</sequence>
<dbReference type="AlphaFoldDB" id="K0UUY2"/>
<dbReference type="Pfam" id="PF00440">
    <property type="entry name" value="TetR_N"/>
    <property type="match status" value="1"/>
</dbReference>
<organism evidence="6 7">
    <name type="scientific">Mycolicibacterium vaccae ATCC 25954</name>
    <dbReference type="NCBI Taxonomy" id="1194972"/>
    <lineage>
        <taxon>Bacteria</taxon>
        <taxon>Bacillati</taxon>
        <taxon>Actinomycetota</taxon>
        <taxon>Actinomycetes</taxon>
        <taxon>Mycobacteriales</taxon>
        <taxon>Mycobacteriaceae</taxon>
        <taxon>Mycolicibacterium</taxon>
    </lineage>
</organism>
<dbReference type="GO" id="GO:0003700">
    <property type="term" value="F:DNA-binding transcription factor activity"/>
    <property type="evidence" value="ECO:0007669"/>
    <property type="project" value="TreeGrafter"/>
</dbReference>
<evidence type="ECO:0000313" key="6">
    <source>
        <dbReference type="EMBL" id="EJZ08825.1"/>
    </source>
</evidence>
<dbReference type="InterPro" id="IPR050109">
    <property type="entry name" value="HTH-type_TetR-like_transc_reg"/>
</dbReference>
<feature type="DNA-binding region" description="H-T-H motif" evidence="4">
    <location>
        <begin position="41"/>
        <end position="60"/>
    </location>
</feature>
<dbReference type="PANTHER" id="PTHR30055:SF238">
    <property type="entry name" value="MYCOFACTOCIN BIOSYNTHESIS TRANSCRIPTIONAL REGULATOR MFTR-RELATED"/>
    <property type="match status" value="1"/>
</dbReference>
<dbReference type="InterPro" id="IPR023772">
    <property type="entry name" value="DNA-bd_HTH_TetR-type_CS"/>
</dbReference>
<dbReference type="GO" id="GO:0000976">
    <property type="term" value="F:transcription cis-regulatory region binding"/>
    <property type="evidence" value="ECO:0007669"/>
    <property type="project" value="TreeGrafter"/>
</dbReference>
<accession>K0UUY2</accession>
<dbReference type="Gene3D" id="1.10.357.10">
    <property type="entry name" value="Tetracycline Repressor, domain 2"/>
    <property type="match status" value="1"/>
</dbReference>
<reference evidence="6 7" key="1">
    <citation type="journal article" date="2012" name="J. Bacteriol.">
        <title>Complete Genome Sequence of Mycobacterium vaccae Type Strain ATCC 25954.</title>
        <authorList>
            <person name="Ho Y.S."/>
            <person name="Adroub S.A."/>
            <person name="Abadi M."/>
            <person name="Al Alwan B."/>
            <person name="Alkhateeb R."/>
            <person name="Gao G."/>
            <person name="Ragab A."/>
            <person name="Ali S."/>
            <person name="van Soolingen D."/>
            <person name="Bitter W."/>
            <person name="Pain A."/>
            <person name="Abdallah A.M."/>
        </authorList>
    </citation>
    <scope>NUCLEOTIDE SEQUENCE [LARGE SCALE GENOMIC DNA]</scope>
    <source>
        <strain evidence="6 7">ATCC 25954</strain>
    </source>
</reference>
<evidence type="ECO:0000313" key="7">
    <source>
        <dbReference type="Proteomes" id="UP000006072"/>
    </source>
</evidence>
<gene>
    <name evidence="6" type="ORF">MVAC_13953</name>
</gene>
<dbReference type="eggNOG" id="COG1309">
    <property type="taxonomic scope" value="Bacteria"/>
</dbReference>
<protein>
    <submittedName>
        <fullName evidence="6">TetR family transcriptional regulator</fullName>
    </submittedName>
</protein>
<name>K0UUY2_MYCVA</name>
<keyword evidence="3" id="KW-0804">Transcription</keyword>
<evidence type="ECO:0000256" key="3">
    <source>
        <dbReference type="ARBA" id="ARBA00023163"/>
    </source>
</evidence>
<evidence type="ECO:0000259" key="5">
    <source>
        <dbReference type="PROSITE" id="PS50977"/>
    </source>
</evidence>
<dbReference type="PATRIC" id="fig|1194972.3.peg.2786"/>
<dbReference type="SUPFAM" id="SSF46689">
    <property type="entry name" value="Homeodomain-like"/>
    <property type="match status" value="1"/>
</dbReference>
<dbReference type="InterPro" id="IPR001647">
    <property type="entry name" value="HTH_TetR"/>
</dbReference>
<evidence type="ECO:0000256" key="2">
    <source>
        <dbReference type="ARBA" id="ARBA00023125"/>
    </source>
</evidence>
<dbReference type="PROSITE" id="PS50977">
    <property type="entry name" value="HTH_TETR_2"/>
    <property type="match status" value="1"/>
</dbReference>
<keyword evidence="7" id="KW-1185">Reference proteome</keyword>
<dbReference type="InterPro" id="IPR009057">
    <property type="entry name" value="Homeodomain-like_sf"/>
</dbReference>